<proteinExistence type="predicted"/>
<feature type="domain" description="Heparinase II N-terminal" evidence="3">
    <location>
        <begin position="74"/>
        <end position="276"/>
    </location>
</feature>
<dbReference type="InterPro" id="IPR008929">
    <property type="entry name" value="Chondroitin_lyas"/>
</dbReference>
<reference evidence="4 5" key="1">
    <citation type="journal article" date="2016" name="Nat. Commun.">
        <title>Thousands of microbial genomes shed light on interconnected biogeochemical processes in an aquifer system.</title>
        <authorList>
            <person name="Anantharaman K."/>
            <person name="Brown C.T."/>
            <person name="Hug L.A."/>
            <person name="Sharon I."/>
            <person name="Castelle C.J."/>
            <person name="Probst A.J."/>
            <person name="Thomas B.C."/>
            <person name="Singh A."/>
            <person name="Wilkins M.J."/>
            <person name="Karaoz U."/>
            <person name="Brodie E.L."/>
            <person name="Williams K.H."/>
            <person name="Hubbard S.S."/>
            <person name="Banfield J.F."/>
        </authorList>
    </citation>
    <scope>NUCLEOTIDE SEQUENCE [LARGE SCALE GENOMIC DNA]</scope>
    <source>
        <strain evidence="5">RIFCSPLOWO2_12_FULL_64_10</strain>
    </source>
</reference>
<dbReference type="PANTHER" id="PTHR38045:SF1">
    <property type="entry name" value="HEPARINASE II_III-LIKE PROTEIN"/>
    <property type="match status" value="1"/>
</dbReference>
<comment type="caution">
    <text evidence="4">The sequence shown here is derived from an EMBL/GenBank/DDBJ whole genome shotgun (WGS) entry which is preliminary data.</text>
</comment>
<accession>A0A1F6C866</accession>
<dbReference type="Pfam" id="PF16332">
    <property type="entry name" value="DUF4962"/>
    <property type="match status" value="1"/>
</dbReference>
<gene>
    <name evidence="4" type="ORF">A3F84_21875</name>
</gene>
<evidence type="ECO:0000259" key="2">
    <source>
        <dbReference type="Pfam" id="PF07940"/>
    </source>
</evidence>
<dbReference type="Gene3D" id="2.70.98.70">
    <property type="match status" value="1"/>
</dbReference>
<evidence type="ECO:0000313" key="4">
    <source>
        <dbReference type="EMBL" id="OGG45345.1"/>
    </source>
</evidence>
<dbReference type="PANTHER" id="PTHR38045">
    <property type="entry name" value="CHROMOSOME 1, WHOLE GENOME SHOTGUN SEQUENCE"/>
    <property type="match status" value="1"/>
</dbReference>
<comment type="subcellular location">
    <subcellularLocation>
        <location evidence="1">Cell envelope</location>
    </subcellularLocation>
</comment>
<dbReference type="Gene3D" id="1.50.10.100">
    <property type="entry name" value="Chondroitin AC/alginate lyase"/>
    <property type="match status" value="1"/>
</dbReference>
<dbReference type="GO" id="GO:0016829">
    <property type="term" value="F:lyase activity"/>
    <property type="evidence" value="ECO:0007669"/>
    <property type="project" value="InterPro"/>
</dbReference>
<dbReference type="AlphaFoldDB" id="A0A1F6C866"/>
<dbReference type="Pfam" id="PF07940">
    <property type="entry name" value="Hepar_II_III_C"/>
    <property type="match status" value="1"/>
</dbReference>
<dbReference type="InterPro" id="IPR032518">
    <property type="entry name" value="HepII_N"/>
</dbReference>
<evidence type="ECO:0000259" key="3">
    <source>
        <dbReference type="Pfam" id="PF16332"/>
    </source>
</evidence>
<organism evidence="4 5">
    <name type="scientific">Handelsmanbacteria sp. (strain RIFCSPLOWO2_12_FULL_64_10)</name>
    <dbReference type="NCBI Taxonomy" id="1817868"/>
    <lineage>
        <taxon>Bacteria</taxon>
        <taxon>Candidatus Handelsmaniibacteriota</taxon>
    </lineage>
</organism>
<dbReference type="EMBL" id="MFKF01000379">
    <property type="protein sequence ID" value="OGG45345.1"/>
    <property type="molecule type" value="Genomic_DNA"/>
</dbReference>
<dbReference type="GO" id="GO:0030313">
    <property type="term" value="C:cell envelope"/>
    <property type="evidence" value="ECO:0007669"/>
    <property type="project" value="UniProtKB-SubCell"/>
</dbReference>
<evidence type="ECO:0000256" key="1">
    <source>
        <dbReference type="ARBA" id="ARBA00004196"/>
    </source>
</evidence>
<feature type="domain" description="Heparinase II/III-like C-terminal" evidence="2">
    <location>
        <begin position="359"/>
        <end position="542"/>
    </location>
</feature>
<dbReference type="SUPFAM" id="SSF48230">
    <property type="entry name" value="Chondroitin AC/alginate lyase"/>
    <property type="match status" value="1"/>
</dbReference>
<dbReference type="Proteomes" id="UP000178606">
    <property type="component" value="Unassembled WGS sequence"/>
</dbReference>
<name>A0A1F6C866_HANXR</name>
<evidence type="ECO:0000313" key="5">
    <source>
        <dbReference type="Proteomes" id="UP000178606"/>
    </source>
</evidence>
<dbReference type="InterPro" id="IPR012480">
    <property type="entry name" value="Hepar_II_III_C"/>
</dbReference>
<protein>
    <submittedName>
        <fullName evidence="4">Uncharacterized protein</fullName>
    </submittedName>
</protein>
<sequence>MSEFLDALREWTPERTEAHPRLYFGKDDLPALREKVKRCVNIWNPILERCMGHLKTALTDLSDFKTGRTKALKLLEEMAFAYVITGETKFADRTKQVVNIILKWDDWVMAEHKPLRVDLAASGVARRLATVYDWLYDLLKPEERTALRTAIFGRGIDPFLEISKARSEWWTQATHNWRSVICGEMGIAALCFIEDYEDLIPCLEQSMEGILAVLDRGDADGGWDEGVGYWAYGVGEAVRFADVMARCSGGEVDLFGHEYLGMTADFGLYCGTPDGGCYNFSDCRNQRPNPAIMARMASYYQSSTWQWAVSQGPPDDIYGFIWYNPDLEGQLPDDMPLGKLFTGIGVTASRSGWADDKQVFFGLKSGRTAANHSHLDINSFMLSARGRQLAAELGIWPYDHAHGFFDTQGPRWEYDANNTIGHNTLLVNGQGQGYGPEHHGEVIHFETTSKYDTVASDGTRAYGGRLERFIRYAAFVRPDYVVICDDTAAGRHDRLSWLLHYEGSIEETWDNVWTVKNEDVFMDILFLRPDRSKGWVLNFSEATTNYKATYTEGSYVNRYVSLSPLHGTGNDRFVVALRPYHVEEPGEELTAEVVEESDEAVTVLITLGRRKDRITFHLKDRTINVGVGG</sequence>